<feature type="modified residue" description="N6-(pyridoxal phosphate)lysine" evidence="8">
    <location>
        <position position="231"/>
    </location>
</feature>
<dbReference type="Gene3D" id="3.20.10.10">
    <property type="entry name" value="D-amino Acid Aminotransferase, subunit A, domain 2"/>
    <property type="match status" value="1"/>
</dbReference>
<dbReference type="Pfam" id="PF01063">
    <property type="entry name" value="Aminotran_4"/>
    <property type="match status" value="1"/>
</dbReference>
<proteinExistence type="inferred from homology"/>
<comment type="cofactor">
    <cofactor evidence="1 10">
        <name>pyridoxal 5'-phosphate</name>
        <dbReference type="ChEBI" id="CHEBI:597326"/>
    </cofactor>
</comment>
<dbReference type="InterPro" id="IPR036038">
    <property type="entry name" value="Aminotransferase-like"/>
</dbReference>
<reference evidence="12" key="1">
    <citation type="submission" date="2020-06" db="EMBL/GenBank/DDBJ databases">
        <title>Draft genome of Bugula neritina, a colonial animal packing powerful symbionts and potential medicines.</title>
        <authorList>
            <person name="Rayko M."/>
        </authorList>
    </citation>
    <scope>NUCLEOTIDE SEQUENCE [LARGE SCALE GENOMIC DNA]</scope>
    <source>
        <strain evidence="12">Kwan_BN1</strain>
    </source>
</reference>
<gene>
    <name evidence="12" type="ORF">EB796_008688</name>
</gene>
<dbReference type="PANTHER" id="PTHR11825:SF44">
    <property type="entry name" value="BRANCHED-CHAIN-AMINO-ACID AMINOTRANSFERASE"/>
    <property type="match status" value="1"/>
</dbReference>
<dbReference type="AlphaFoldDB" id="A0A7J7K5Y5"/>
<dbReference type="CDD" id="cd01557">
    <property type="entry name" value="BCAT_beta_family"/>
    <property type="match status" value="1"/>
</dbReference>
<dbReference type="FunFam" id="3.30.470.10:FF:000002">
    <property type="entry name" value="Branched-chain-amino-acid aminotransferase"/>
    <property type="match status" value="1"/>
</dbReference>
<protein>
    <recommendedName>
        <fullName evidence="11">Branched-chain-amino-acid aminotransferase</fullName>
        <ecNumber evidence="11">2.6.1.42</ecNumber>
    </recommendedName>
</protein>
<evidence type="ECO:0000256" key="4">
    <source>
        <dbReference type="ARBA" id="ARBA00022605"/>
    </source>
</evidence>
<dbReference type="PANTHER" id="PTHR11825">
    <property type="entry name" value="SUBGROUP IIII AMINOTRANSFERASE"/>
    <property type="match status" value="1"/>
</dbReference>
<dbReference type="OrthoDB" id="1732691at2759"/>
<dbReference type="SUPFAM" id="SSF56752">
    <property type="entry name" value="D-aminoacid aminotransferase-like PLP-dependent enzymes"/>
    <property type="match status" value="1"/>
</dbReference>
<evidence type="ECO:0000256" key="2">
    <source>
        <dbReference type="ARBA" id="ARBA00009320"/>
    </source>
</evidence>
<evidence type="ECO:0000256" key="10">
    <source>
        <dbReference type="RuleBase" id="RU004516"/>
    </source>
</evidence>
<dbReference type="GO" id="GO:0009099">
    <property type="term" value="P:L-valine biosynthetic process"/>
    <property type="evidence" value="ECO:0007669"/>
    <property type="project" value="TreeGrafter"/>
</dbReference>
<dbReference type="InterPro" id="IPR001544">
    <property type="entry name" value="Aminotrans_IV"/>
</dbReference>
<dbReference type="InterPro" id="IPR005786">
    <property type="entry name" value="B_amino_transII"/>
</dbReference>
<dbReference type="FunFam" id="3.20.10.10:FF:000004">
    <property type="entry name" value="Branched-chain-amino-acid aminotransferase"/>
    <property type="match status" value="1"/>
</dbReference>
<evidence type="ECO:0000256" key="5">
    <source>
        <dbReference type="ARBA" id="ARBA00022679"/>
    </source>
</evidence>
<keyword evidence="7 11" id="KW-0100">Branched-chain amino acid biosynthesis</keyword>
<dbReference type="InterPro" id="IPR018300">
    <property type="entry name" value="Aminotrans_IV_CS"/>
</dbReference>
<evidence type="ECO:0000256" key="7">
    <source>
        <dbReference type="ARBA" id="ARBA00023304"/>
    </source>
</evidence>
<evidence type="ECO:0000256" key="1">
    <source>
        <dbReference type="ARBA" id="ARBA00001933"/>
    </source>
</evidence>
<comment type="catalytic activity">
    <reaction evidence="11">
        <text>L-leucine + 2-oxoglutarate = 4-methyl-2-oxopentanoate + L-glutamate</text>
        <dbReference type="Rhea" id="RHEA:18321"/>
        <dbReference type="ChEBI" id="CHEBI:16810"/>
        <dbReference type="ChEBI" id="CHEBI:17865"/>
        <dbReference type="ChEBI" id="CHEBI:29985"/>
        <dbReference type="ChEBI" id="CHEBI:57427"/>
        <dbReference type="EC" id="2.6.1.42"/>
    </reaction>
</comment>
<dbReference type="Gene3D" id="3.30.470.10">
    <property type="match status" value="1"/>
</dbReference>
<comment type="catalytic activity">
    <reaction evidence="11">
        <text>L-isoleucine + 2-oxoglutarate = (S)-3-methyl-2-oxopentanoate + L-glutamate</text>
        <dbReference type="Rhea" id="RHEA:24801"/>
        <dbReference type="ChEBI" id="CHEBI:16810"/>
        <dbReference type="ChEBI" id="CHEBI:29985"/>
        <dbReference type="ChEBI" id="CHEBI:35146"/>
        <dbReference type="ChEBI" id="CHEBI:58045"/>
        <dbReference type="EC" id="2.6.1.42"/>
    </reaction>
</comment>
<dbReference type="Proteomes" id="UP000593567">
    <property type="component" value="Unassembled WGS sequence"/>
</dbReference>
<name>A0A7J7K5Y5_BUGNE</name>
<evidence type="ECO:0000313" key="12">
    <source>
        <dbReference type="EMBL" id="KAF6032986.1"/>
    </source>
</evidence>
<dbReference type="PROSITE" id="PS00770">
    <property type="entry name" value="AA_TRANSFER_CLASS_4"/>
    <property type="match status" value="1"/>
</dbReference>
<keyword evidence="4 11" id="KW-0028">Amino-acid biosynthesis</keyword>
<dbReference type="NCBIfam" id="NF009897">
    <property type="entry name" value="PRK13357.1"/>
    <property type="match status" value="1"/>
</dbReference>
<comment type="similarity">
    <text evidence="2 9">Belongs to the class-IV pyridoxal-phosphate-dependent aminotransferase family.</text>
</comment>
<evidence type="ECO:0000256" key="8">
    <source>
        <dbReference type="PIRSR" id="PIRSR006468-1"/>
    </source>
</evidence>
<dbReference type="InterPro" id="IPR033939">
    <property type="entry name" value="BCAT_family"/>
</dbReference>
<accession>A0A7J7K5Y5</accession>
<dbReference type="PIRSF" id="PIRSF006468">
    <property type="entry name" value="BCAT1"/>
    <property type="match status" value="1"/>
</dbReference>
<organism evidence="12 13">
    <name type="scientific">Bugula neritina</name>
    <name type="common">Brown bryozoan</name>
    <name type="synonym">Sertularia neritina</name>
    <dbReference type="NCBI Taxonomy" id="10212"/>
    <lineage>
        <taxon>Eukaryota</taxon>
        <taxon>Metazoa</taxon>
        <taxon>Spiralia</taxon>
        <taxon>Lophotrochozoa</taxon>
        <taxon>Bryozoa</taxon>
        <taxon>Gymnolaemata</taxon>
        <taxon>Cheilostomatida</taxon>
        <taxon>Flustrina</taxon>
        <taxon>Buguloidea</taxon>
        <taxon>Bugulidae</taxon>
        <taxon>Bugula</taxon>
    </lineage>
</organism>
<dbReference type="InterPro" id="IPR043132">
    <property type="entry name" value="BCAT-like_C"/>
</dbReference>
<evidence type="ECO:0000256" key="3">
    <source>
        <dbReference type="ARBA" id="ARBA00022576"/>
    </source>
</evidence>
<keyword evidence="5 11" id="KW-0808">Transferase</keyword>
<keyword evidence="13" id="KW-1185">Reference proteome</keyword>
<evidence type="ECO:0000256" key="9">
    <source>
        <dbReference type="RuleBase" id="RU004106"/>
    </source>
</evidence>
<evidence type="ECO:0000256" key="11">
    <source>
        <dbReference type="RuleBase" id="RU004517"/>
    </source>
</evidence>
<sequence length="407" mass="45530">MALHTLLHKSRYSVSVCGLFIKRGLAHRSYQETFRFVDLQESLTKYPKLIPPNDDSLKFGKVMTDHMLEVPWNNVTGWGSPTISPYHPLPLDPAAKCLHYALELFEGTKAYCGDDKKIRMFRPTDNCQRMHDSAARIALPTFDIEELRLCLHRFVEVEKNWVPDQPGFSLYIRPTMIGTEPSLGVDQSAEALLYVIASPVGPYFPTGMKPVSLLADPKYVRAWPGGSGNCKLGSNYGPTVMIQKEAVSKGYQQVLWLFGEEHYITECGTMNMFVYLKDSQGQAELVTPPLSQGTILPGVVRRSLLELAESFGNIKVSQRPITMAELVQALNDNRLIECFGAGTACVVCPVEKIFYKGEELLLPPIPKLDLSAPAHSADPLFLKFYKILNDIYYGRQASSWAEIVCDA</sequence>
<keyword evidence="6 10" id="KW-0663">Pyridoxal phosphate</keyword>
<dbReference type="NCBIfam" id="TIGR01123">
    <property type="entry name" value="ilvE_II"/>
    <property type="match status" value="1"/>
</dbReference>
<dbReference type="EC" id="2.6.1.42" evidence="11"/>
<keyword evidence="3 11" id="KW-0032">Aminotransferase</keyword>
<dbReference type="GO" id="GO:0005739">
    <property type="term" value="C:mitochondrion"/>
    <property type="evidence" value="ECO:0007669"/>
    <property type="project" value="TreeGrafter"/>
</dbReference>
<comment type="catalytic activity">
    <reaction evidence="11">
        <text>L-valine + 2-oxoglutarate = 3-methyl-2-oxobutanoate + L-glutamate</text>
        <dbReference type="Rhea" id="RHEA:24813"/>
        <dbReference type="ChEBI" id="CHEBI:11851"/>
        <dbReference type="ChEBI" id="CHEBI:16810"/>
        <dbReference type="ChEBI" id="CHEBI:29985"/>
        <dbReference type="ChEBI" id="CHEBI:57762"/>
        <dbReference type="EC" id="2.6.1.42"/>
    </reaction>
</comment>
<dbReference type="GO" id="GO:0009098">
    <property type="term" value="P:L-leucine biosynthetic process"/>
    <property type="evidence" value="ECO:0007669"/>
    <property type="project" value="TreeGrafter"/>
</dbReference>
<dbReference type="InterPro" id="IPR043131">
    <property type="entry name" value="BCAT-like_N"/>
</dbReference>
<evidence type="ECO:0000256" key="6">
    <source>
        <dbReference type="ARBA" id="ARBA00022898"/>
    </source>
</evidence>
<dbReference type="EMBL" id="VXIV02001464">
    <property type="protein sequence ID" value="KAF6032986.1"/>
    <property type="molecule type" value="Genomic_DNA"/>
</dbReference>
<comment type="caution">
    <text evidence="12">The sequence shown here is derived from an EMBL/GenBank/DDBJ whole genome shotgun (WGS) entry which is preliminary data.</text>
</comment>
<evidence type="ECO:0000313" key="13">
    <source>
        <dbReference type="Proteomes" id="UP000593567"/>
    </source>
</evidence>
<dbReference type="GO" id="GO:0004084">
    <property type="term" value="F:branched-chain-amino-acid transaminase activity"/>
    <property type="evidence" value="ECO:0007669"/>
    <property type="project" value="UniProtKB-EC"/>
</dbReference>